<name>A0ABU9W4A4_9MICO</name>
<dbReference type="SUPFAM" id="SSF56645">
    <property type="entry name" value="Acyl-CoA dehydrogenase NM domain-like"/>
    <property type="match status" value="1"/>
</dbReference>
<organism evidence="2 3">
    <name type="scientific">Leifsonia stereocauli</name>
    <dbReference type="NCBI Taxonomy" id="3134136"/>
    <lineage>
        <taxon>Bacteria</taxon>
        <taxon>Bacillati</taxon>
        <taxon>Actinomycetota</taxon>
        <taxon>Actinomycetes</taxon>
        <taxon>Micrococcales</taxon>
        <taxon>Microbacteriaceae</taxon>
        <taxon>Leifsonia</taxon>
    </lineage>
</organism>
<dbReference type="RefSeq" id="WP_342113526.1">
    <property type="nucleotide sequence ID" value="NZ_JBCAUN010000002.1"/>
</dbReference>
<sequence length="381" mass="39087">MLPQTLSIADPAPSAVDTAGRTAPTPQSPRPVSLGALDWQENSSVLESALASMPEHSAGVSASLAWCAGIGAGTPRPGFGDTALVWELLASVAAVDLSLARMLEPHLDALAILDQAGFGDVAASLGALGASADSTWGVFAAEGSGQKVTAQQSAAGWRLSGAKPWCSLAGTLSHALVTAHTEGGRRLFAVDLRDRGVMASAGPWVSRGLSDIVSAPVTFTAVPAIPIGDDGWYLQRPGFAWGGVGVAACWWGGTVGLARTLYAASEAREPDQIGLVHLGAVDIAVESARLALAATAMIVDGAALPADRPSVTAKRVRSIVVAAAETTLEHVNHGMGPLPLVADDAHARRVADLQIYLRQHHAERDEAALGRTLLEAGGAPW</sequence>
<dbReference type="Proteomes" id="UP001425155">
    <property type="component" value="Unassembled WGS sequence"/>
</dbReference>
<dbReference type="Gene3D" id="2.40.110.10">
    <property type="entry name" value="Butyryl-CoA Dehydrogenase, subunit A, domain 2"/>
    <property type="match status" value="1"/>
</dbReference>
<reference evidence="2 3" key="1">
    <citation type="submission" date="2024-03" db="EMBL/GenBank/DDBJ databases">
        <title>YIM 134122 draft genome.</title>
        <authorList>
            <person name="Zuo S."/>
            <person name="Xiong L."/>
        </authorList>
    </citation>
    <scope>NUCLEOTIDE SEQUENCE [LARGE SCALE GENOMIC DNA]</scope>
    <source>
        <strain evidence="2 3">YIM 134122</strain>
    </source>
</reference>
<proteinExistence type="predicted"/>
<gene>
    <name evidence="2" type="ORF">WJX64_09760</name>
</gene>
<feature type="region of interest" description="Disordered" evidence="1">
    <location>
        <begin position="1"/>
        <end position="32"/>
    </location>
</feature>
<evidence type="ECO:0000313" key="2">
    <source>
        <dbReference type="EMBL" id="MEN1946833.1"/>
    </source>
</evidence>
<accession>A0ABU9W4A4</accession>
<comment type="caution">
    <text evidence="2">The sequence shown here is derived from an EMBL/GenBank/DDBJ whole genome shotgun (WGS) entry which is preliminary data.</text>
</comment>
<protein>
    <submittedName>
        <fullName evidence="2">Acyl-CoA dehydrogenase</fullName>
    </submittedName>
</protein>
<keyword evidence="3" id="KW-1185">Reference proteome</keyword>
<evidence type="ECO:0000313" key="3">
    <source>
        <dbReference type="Proteomes" id="UP001425155"/>
    </source>
</evidence>
<evidence type="ECO:0000256" key="1">
    <source>
        <dbReference type="SAM" id="MobiDB-lite"/>
    </source>
</evidence>
<dbReference type="EMBL" id="JBCLVG010000002">
    <property type="protein sequence ID" value="MEN1946833.1"/>
    <property type="molecule type" value="Genomic_DNA"/>
</dbReference>
<dbReference type="InterPro" id="IPR009100">
    <property type="entry name" value="AcylCoA_DH/oxidase_NM_dom_sf"/>
</dbReference>
<dbReference type="InterPro" id="IPR046373">
    <property type="entry name" value="Acyl-CoA_Oxase/DH_mid-dom_sf"/>
</dbReference>